<reference evidence="2" key="1">
    <citation type="journal article" date="2023" name="Int. J. Syst. Evol. Microbiol.">
        <title>&lt;i&gt;Shewanella septentrionalis&lt;/i&gt; sp. nov. and &lt;i&gt;Shewanella holmiensis&lt;/i&gt; sp. nov., isolated from Baltic Sea water and sediments.</title>
        <authorList>
            <person name="Martin-Rodriguez A.J."/>
            <person name="Thorell K."/>
            <person name="Joffre E."/>
            <person name="Jensie-Markopoulos S."/>
            <person name="Moore E.R.B."/>
            <person name="Sjoling A."/>
        </authorList>
    </citation>
    <scope>NUCLEOTIDE SEQUENCE</scope>
    <source>
        <strain evidence="2">SP1W3</strain>
    </source>
</reference>
<dbReference type="RefSeq" id="WP_261271507.1">
    <property type="nucleotide sequence ID" value="NZ_JAMTCC010000001.1"/>
</dbReference>
<organism evidence="2 3">
    <name type="scientific">Shewanella septentrionalis</name>
    <dbReference type="NCBI Taxonomy" id="2952223"/>
    <lineage>
        <taxon>Bacteria</taxon>
        <taxon>Pseudomonadati</taxon>
        <taxon>Pseudomonadota</taxon>
        <taxon>Gammaproteobacteria</taxon>
        <taxon>Alteromonadales</taxon>
        <taxon>Shewanellaceae</taxon>
        <taxon>Shewanella</taxon>
    </lineage>
</organism>
<dbReference type="InterPro" id="IPR029016">
    <property type="entry name" value="GAF-like_dom_sf"/>
</dbReference>
<dbReference type="Pfam" id="PF13185">
    <property type="entry name" value="GAF_2"/>
    <property type="match status" value="1"/>
</dbReference>
<dbReference type="InterPro" id="IPR052340">
    <property type="entry name" value="RNase_Y/CdgJ"/>
</dbReference>
<dbReference type="PANTHER" id="PTHR33525">
    <property type="match status" value="1"/>
</dbReference>
<keyword evidence="3" id="KW-1185">Reference proteome</keyword>
<sequence>MKPNNNTNKGVDYWTNRISELEMPALCSTVKSLEKLAKDDVSSLALLGRSVMHDNALTSRILRVANSAIYHKGSSQISTVSRAAIVLGFDAVRNICITAKLLSSLLESKNLAPNVYQRLIKLMAKAFQAAMIARMMLSHHDEEMQEEAFIASLLYHIGESAFWSIGGEFTEELDLTLCQCETPAEERSATREALGASFLQLTQSISRNWGLGELLIQALNYPEDQRPDIRAIFLADKLCDILSQPVLDKLELAKRMTQAASFTGLEEKEFLVRMQRCANATHKLAEVYGAKVLLDYLPDPKRIVAAEPDLPPIPLDMPVYQVNLNIQLAKLRELTGFAINKADFNQIMQTVLEGILEGVGVDRCGVLLLSPSRKQLQPRVILGRDADAIKQEFIIDLSDKRGLFHQAMEHKAPLWVDDPCSKKWQEQCKELQARHVSRQGFLLAPLLVDSKVIGFYYADRGPSERAFEEVDFQSFIHFSQLANVCFTVSLR</sequence>
<feature type="domain" description="HDOD" evidence="1">
    <location>
        <begin position="23"/>
        <end position="225"/>
    </location>
</feature>
<dbReference type="Proteomes" id="UP001155604">
    <property type="component" value="Unassembled WGS sequence"/>
</dbReference>
<dbReference type="PANTHER" id="PTHR33525:SF3">
    <property type="entry name" value="RIBONUCLEASE Y"/>
    <property type="match status" value="1"/>
</dbReference>
<protein>
    <submittedName>
        <fullName evidence="2">HDOD domain-containing protein</fullName>
    </submittedName>
</protein>
<evidence type="ECO:0000313" key="2">
    <source>
        <dbReference type="EMBL" id="MCT7943955.1"/>
    </source>
</evidence>
<evidence type="ECO:0000259" key="1">
    <source>
        <dbReference type="PROSITE" id="PS51833"/>
    </source>
</evidence>
<dbReference type="SUPFAM" id="SSF55781">
    <property type="entry name" value="GAF domain-like"/>
    <property type="match status" value="1"/>
</dbReference>
<dbReference type="SUPFAM" id="SSF109604">
    <property type="entry name" value="HD-domain/PDEase-like"/>
    <property type="match status" value="1"/>
</dbReference>
<dbReference type="InterPro" id="IPR013976">
    <property type="entry name" value="HDOD"/>
</dbReference>
<dbReference type="AlphaFoldDB" id="A0A9X3AWR2"/>
<dbReference type="Pfam" id="PF08668">
    <property type="entry name" value="HDOD"/>
    <property type="match status" value="1"/>
</dbReference>
<evidence type="ECO:0000313" key="3">
    <source>
        <dbReference type="Proteomes" id="UP001155604"/>
    </source>
</evidence>
<dbReference type="Gene3D" id="1.10.3210.10">
    <property type="entry name" value="Hypothetical protein af1432"/>
    <property type="match status" value="1"/>
</dbReference>
<comment type="caution">
    <text evidence="2">The sequence shown here is derived from an EMBL/GenBank/DDBJ whole genome shotgun (WGS) entry which is preliminary data.</text>
</comment>
<accession>A0A9X3AWR2</accession>
<dbReference type="InterPro" id="IPR003018">
    <property type="entry name" value="GAF"/>
</dbReference>
<gene>
    <name evidence="2" type="ORF">NE536_01000</name>
</gene>
<name>A0A9X3AWR2_9GAMM</name>
<dbReference type="PROSITE" id="PS51833">
    <property type="entry name" value="HDOD"/>
    <property type="match status" value="1"/>
</dbReference>
<proteinExistence type="predicted"/>
<dbReference type="Gene3D" id="3.30.450.40">
    <property type="match status" value="1"/>
</dbReference>
<dbReference type="EMBL" id="JAMTCC010000001">
    <property type="protein sequence ID" value="MCT7943955.1"/>
    <property type="molecule type" value="Genomic_DNA"/>
</dbReference>